<comment type="subunit">
    <text evidence="11">Monomer. Interacts with SARS1/SerRS; interaction is mediated via tRNA(Ser) and is required for N(3)-methylcytidine methylation.</text>
</comment>
<evidence type="ECO:0000256" key="6">
    <source>
        <dbReference type="ARBA" id="ARBA00022679"/>
    </source>
</evidence>
<keyword evidence="5 12" id="KW-0489">Methyltransferase</keyword>
<dbReference type="GO" id="GO:0030488">
    <property type="term" value="P:tRNA methylation"/>
    <property type="evidence" value="ECO:0007669"/>
    <property type="project" value="UniProtKB-ARBA"/>
</dbReference>
<keyword evidence="15" id="KW-1185">Reference proteome</keyword>
<dbReference type="EC" id="2.1.1.-" evidence="12"/>
<keyword evidence="8" id="KW-0539">Nucleus</keyword>
<comment type="function">
    <text evidence="10">S-adenosyl-L-methionine-dependent methyltransferase that mediates N(3)-methylcytidine modification of residue 32 of the tRNA anticodon loop of tRNA(Ser), including tRNA(Ser)(UGA) and tRNA(Ser)(GCU). Interaction with SARS1/SerRS is required for N(3)-methylcytidine methylation.</text>
</comment>
<dbReference type="EMBL" id="NEVH01010478">
    <property type="protein sequence ID" value="PNF32503.1"/>
    <property type="molecule type" value="Genomic_DNA"/>
</dbReference>
<evidence type="ECO:0000313" key="15">
    <source>
        <dbReference type="Proteomes" id="UP000235965"/>
    </source>
</evidence>
<reference evidence="14 15" key="1">
    <citation type="submission" date="2017-12" db="EMBL/GenBank/DDBJ databases">
        <title>Hemimetabolous genomes reveal molecular basis of termite eusociality.</title>
        <authorList>
            <person name="Harrison M.C."/>
            <person name="Jongepier E."/>
            <person name="Robertson H.M."/>
            <person name="Arning N."/>
            <person name="Bitard-Feildel T."/>
            <person name="Chao H."/>
            <person name="Childers C.P."/>
            <person name="Dinh H."/>
            <person name="Doddapaneni H."/>
            <person name="Dugan S."/>
            <person name="Gowin J."/>
            <person name="Greiner C."/>
            <person name="Han Y."/>
            <person name="Hu H."/>
            <person name="Hughes D.S.T."/>
            <person name="Huylmans A.-K."/>
            <person name="Kemena C."/>
            <person name="Kremer L.P.M."/>
            <person name="Lee S.L."/>
            <person name="Lopez-Ezquerra A."/>
            <person name="Mallet L."/>
            <person name="Monroy-Kuhn J.M."/>
            <person name="Moser A."/>
            <person name="Murali S.C."/>
            <person name="Muzny D.M."/>
            <person name="Otani S."/>
            <person name="Piulachs M.-D."/>
            <person name="Poelchau M."/>
            <person name="Qu J."/>
            <person name="Schaub F."/>
            <person name="Wada-Katsumata A."/>
            <person name="Worley K.C."/>
            <person name="Xie Q."/>
            <person name="Ylla G."/>
            <person name="Poulsen M."/>
            <person name="Gibbs R.A."/>
            <person name="Schal C."/>
            <person name="Richards S."/>
            <person name="Belles X."/>
            <person name="Korb J."/>
            <person name="Bornberg-Bauer E."/>
        </authorList>
    </citation>
    <scope>NUCLEOTIDE SEQUENCE [LARGE SCALE GENOMIC DNA]</scope>
    <source>
        <tissue evidence="14">Whole body</tissue>
    </source>
</reference>
<evidence type="ECO:0000259" key="13">
    <source>
        <dbReference type="Pfam" id="PF08242"/>
    </source>
</evidence>
<keyword evidence="7" id="KW-0819">tRNA processing</keyword>
<keyword evidence="6 12" id="KW-0808">Transferase</keyword>
<dbReference type="PIRSF" id="PIRSF037755">
    <property type="entry name" value="Mettl2_prd"/>
    <property type="match status" value="1"/>
</dbReference>
<evidence type="ECO:0000256" key="4">
    <source>
        <dbReference type="ARBA" id="ARBA00022490"/>
    </source>
</evidence>
<comment type="subcellular location">
    <subcellularLocation>
        <location evidence="2">Cytoplasm</location>
    </subcellularLocation>
    <subcellularLocation>
        <location evidence="1">Nucleus</location>
    </subcellularLocation>
</comment>
<dbReference type="InterPro" id="IPR029063">
    <property type="entry name" value="SAM-dependent_MTases_sf"/>
</dbReference>
<dbReference type="PANTHER" id="PTHR22809:SF5">
    <property type="entry name" value="TRNA N(3)-METHYLCYTIDINE METHYLTRANSFERASE METTL6"/>
    <property type="match status" value="1"/>
</dbReference>
<keyword evidence="4" id="KW-0963">Cytoplasm</keyword>
<dbReference type="PANTHER" id="PTHR22809">
    <property type="entry name" value="METHYLTRANSFERASE-RELATED"/>
    <property type="match status" value="1"/>
</dbReference>
<name>A0A2J7QV94_9NEOP</name>
<dbReference type="InterPro" id="IPR013217">
    <property type="entry name" value="Methyltransf_12"/>
</dbReference>
<protein>
    <recommendedName>
        <fullName evidence="12">tRNA N(3)-methylcytidine methyltransferase</fullName>
        <ecNumber evidence="12">2.1.1.-</ecNumber>
    </recommendedName>
</protein>
<accession>A0A2J7QV94</accession>
<evidence type="ECO:0000256" key="5">
    <source>
        <dbReference type="ARBA" id="ARBA00022603"/>
    </source>
</evidence>
<evidence type="ECO:0000256" key="3">
    <source>
        <dbReference type="ARBA" id="ARBA00009725"/>
    </source>
</evidence>
<dbReference type="AlphaFoldDB" id="A0A2J7QV94"/>
<proteinExistence type="inferred from homology"/>
<evidence type="ECO:0000313" key="14">
    <source>
        <dbReference type="EMBL" id="PNF32503.1"/>
    </source>
</evidence>
<dbReference type="Gene3D" id="3.40.50.150">
    <property type="entry name" value="Vaccinia Virus protein VP39"/>
    <property type="match status" value="1"/>
</dbReference>
<organism evidence="14 15">
    <name type="scientific">Cryptotermes secundus</name>
    <dbReference type="NCBI Taxonomy" id="105785"/>
    <lineage>
        <taxon>Eukaryota</taxon>
        <taxon>Metazoa</taxon>
        <taxon>Ecdysozoa</taxon>
        <taxon>Arthropoda</taxon>
        <taxon>Hexapoda</taxon>
        <taxon>Insecta</taxon>
        <taxon>Pterygota</taxon>
        <taxon>Neoptera</taxon>
        <taxon>Polyneoptera</taxon>
        <taxon>Dictyoptera</taxon>
        <taxon>Blattodea</taxon>
        <taxon>Blattoidea</taxon>
        <taxon>Termitoidae</taxon>
        <taxon>Kalotermitidae</taxon>
        <taxon>Cryptotermitinae</taxon>
        <taxon>Cryptotermes</taxon>
    </lineage>
</organism>
<evidence type="ECO:0000256" key="8">
    <source>
        <dbReference type="ARBA" id="ARBA00023242"/>
    </source>
</evidence>
<evidence type="ECO:0000256" key="10">
    <source>
        <dbReference type="ARBA" id="ARBA00058280"/>
    </source>
</evidence>
<dbReference type="EMBL" id="NEVH01010478">
    <property type="protein sequence ID" value="PNF32501.1"/>
    <property type="molecule type" value="Genomic_DNA"/>
</dbReference>
<dbReference type="Pfam" id="PF08242">
    <property type="entry name" value="Methyltransf_12"/>
    <property type="match status" value="1"/>
</dbReference>
<dbReference type="CDD" id="cd02440">
    <property type="entry name" value="AdoMet_MTases"/>
    <property type="match status" value="1"/>
</dbReference>
<dbReference type="GO" id="GO:0052735">
    <property type="term" value="F:tRNA (cytidine-3-)-methyltransferase activity"/>
    <property type="evidence" value="ECO:0007669"/>
    <property type="project" value="UniProtKB-ARBA"/>
</dbReference>
<comment type="caution">
    <text evidence="14">The sequence shown here is derived from an EMBL/GenBank/DDBJ whole genome shotgun (WGS) entry which is preliminary data.</text>
</comment>
<dbReference type="InterPro" id="IPR026113">
    <property type="entry name" value="METTL2/6/8-like"/>
</dbReference>
<dbReference type="OrthoDB" id="417697at2759"/>
<evidence type="ECO:0000256" key="11">
    <source>
        <dbReference type="ARBA" id="ARBA00065134"/>
    </source>
</evidence>
<sequence>MAIACEDYVAKCDQNVLYSTEARELSSEECVKLQLQNERLVSEHQAAKLELNAKRYWDLFYKRNETRFFKDRRWTTREFKELCSGENSYKPKVMFEIGCGVGNLIFPLIEDDPQMFVYACDLSPRAVEFVKLHPSYNENVIKAFQCDITTDEISKEIAFESVDIATLIFVLSAIHPNKFHQTLRNVFKVLKPGGVVLFRDYGLYDMAQLRFKAGHKISENFYMRQDGTRSYYFSSELIGNIFEEAGFEIRSNVYIHRRTINKKEDLDVPRIFVQGQFQKPL</sequence>
<evidence type="ECO:0000256" key="1">
    <source>
        <dbReference type="ARBA" id="ARBA00004123"/>
    </source>
</evidence>
<feature type="domain" description="Methyltransferase type 12" evidence="13">
    <location>
        <begin position="96"/>
        <end position="196"/>
    </location>
</feature>
<comment type="catalytic activity">
    <reaction evidence="9">
        <text>cytidine(32) in tRNA(Ser) + S-adenosyl-L-methionine = N(3)-methylcytidine(32) in tRNA(Ser) + S-adenosyl-L-homocysteine + H(+)</text>
        <dbReference type="Rhea" id="RHEA:50956"/>
        <dbReference type="Rhea" id="RHEA-COMP:12849"/>
        <dbReference type="Rhea" id="RHEA-COMP:12851"/>
        <dbReference type="ChEBI" id="CHEBI:15378"/>
        <dbReference type="ChEBI" id="CHEBI:57856"/>
        <dbReference type="ChEBI" id="CHEBI:59789"/>
        <dbReference type="ChEBI" id="CHEBI:74894"/>
        <dbReference type="ChEBI" id="CHEBI:82748"/>
    </reaction>
    <physiologicalReaction direction="left-to-right" evidence="9">
        <dbReference type="Rhea" id="RHEA:50957"/>
    </physiologicalReaction>
</comment>
<comment type="similarity">
    <text evidence="3 12">Belongs to the methyltransferase superfamily. METL family.</text>
</comment>
<evidence type="ECO:0000256" key="7">
    <source>
        <dbReference type="ARBA" id="ARBA00022694"/>
    </source>
</evidence>
<dbReference type="Proteomes" id="UP000235965">
    <property type="component" value="Unassembled WGS sequence"/>
</dbReference>
<dbReference type="FunFam" id="3.40.50.150:FF:000279">
    <property type="entry name" value="Methyltransferase-like protein"/>
    <property type="match status" value="1"/>
</dbReference>
<dbReference type="GO" id="GO:0005737">
    <property type="term" value="C:cytoplasm"/>
    <property type="evidence" value="ECO:0007669"/>
    <property type="project" value="UniProtKB-SubCell"/>
</dbReference>
<evidence type="ECO:0000256" key="9">
    <source>
        <dbReference type="ARBA" id="ARBA00050646"/>
    </source>
</evidence>
<evidence type="ECO:0000256" key="2">
    <source>
        <dbReference type="ARBA" id="ARBA00004496"/>
    </source>
</evidence>
<dbReference type="GO" id="GO:0005634">
    <property type="term" value="C:nucleus"/>
    <property type="evidence" value="ECO:0007669"/>
    <property type="project" value="UniProtKB-SubCell"/>
</dbReference>
<gene>
    <name evidence="14" type="ORF">B7P43_G03869</name>
</gene>
<dbReference type="SUPFAM" id="SSF53335">
    <property type="entry name" value="S-adenosyl-L-methionine-dependent methyltransferases"/>
    <property type="match status" value="1"/>
</dbReference>
<evidence type="ECO:0000256" key="12">
    <source>
        <dbReference type="PIRNR" id="PIRNR037755"/>
    </source>
</evidence>